<organism evidence="2 3">
    <name type="scientific">Allopontixanthobacter sediminis</name>
    <dbReference type="NCBI Taxonomy" id="1689985"/>
    <lineage>
        <taxon>Bacteria</taxon>
        <taxon>Pseudomonadati</taxon>
        <taxon>Pseudomonadota</taxon>
        <taxon>Alphaproteobacteria</taxon>
        <taxon>Sphingomonadales</taxon>
        <taxon>Erythrobacteraceae</taxon>
        <taxon>Allopontixanthobacter</taxon>
    </lineage>
</organism>
<comment type="caution">
    <text evidence="2">The sequence shown here is derived from an EMBL/GenBank/DDBJ whole genome shotgun (WGS) entry which is preliminary data.</text>
</comment>
<evidence type="ECO:0000256" key="1">
    <source>
        <dbReference type="SAM" id="SignalP"/>
    </source>
</evidence>
<evidence type="ECO:0000313" key="2">
    <source>
        <dbReference type="EMBL" id="MXP43475.1"/>
    </source>
</evidence>
<dbReference type="Proteomes" id="UP000431922">
    <property type="component" value="Unassembled WGS sequence"/>
</dbReference>
<proteinExistence type="predicted"/>
<feature type="chain" id="PRO_5032997489" description="Lipoprotein" evidence="1">
    <location>
        <begin position="21"/>
        <end position="125"/>
    </location>
</feature>
<evidence type="ECO:0000313" key="3">
    <source>
        <dbReference type="Proteomes" id="UP000431922"/>
    </source>
</evidence>
<gene>
    <name evidence="2" type="ORF">GRI65_03265</name>
</gene>
<keyword evidence="1" id="KW-0732">Signal</keyword>
<dbReference type="EMBL" id="WTYL01000001">
    <property type="protein sequence ID" value="MXP43475.1"/>
    <property type="molecule type" value="Genomic_DNA"/>
</dbReference>
<evidence type="ECO:0008006" key="4">
    <source>
        <dbReference type="Google" id="ProtNLM"/>
    </source>
</evidence>
<sequence length="125" mass="12803">MRISSALILVLTSSACSAGAEQPQADAGAQRIECALGEGAEFADDCLVERSASGDTRVVTVRHPDGGFRRFEQVDDGRGLTIADGADDAVTSLAGDVLEITVGKDRYRFPATATGGGLENAGSGD</sequence>
<dbReference type="OrthoDB" id="5402191at2"/>
<name>A0A845AYX3_9SPHN</name>
<dbReference type="PROSITE" id="PS51257">
    <property type="entry name" value="PROKAR_LIPOPROTEIN"/>
    <property type="match status" value="1"/>
</dbReference>
<protein>
    <recommendedName>
        <fullName evidence="4">Lipoprotein</fullName>
    </recommendedName>
</protein>
<feature type="signal peptide" evidence="1">
    <location>
        <begin position="1"/>
        <end position="20"/>
    </location>
</feature>
<keyword evidence="3" id="KW-1185">Reference proteome</keyword>
<reference evidence="2 3" key="1">
    <citation type="submission" date="2019-12" db="EMBL/GenBank/DDBJ databases">
        <title>Genomic-based taxomic classification of the family Erythrobacteraceae.</title>
        <authorList>
            <person name="Xu L."/>
        </authorList>
    </citation>
    <scope>NUCLEOTIDE SEQUENCE [LARGE SCALE GENOMIC DNA]</scope>
    <source>
        <strain evidence="2 3">KCTC 42453</strain>
    </source>
</reference>
<dbReference type="AlphaFoldDB" id="A0A845AYX3"/>
<dbReference type="RefSeq" id="WP_160755074.1">
    <property type="nucleotide sequence ID" value="NZ_WTYL01000001.1"/>
</dbReference>
<accession>A0A845AYX3</accession>